<proteinExistence type="predicted"/>
<protein>
    <submittedName>
        <fullName evidence="2">Uncharacterized protein</fullName>
    </submittedName>
</protein>
<keyword evidence="1" id="KW-0732">Signal</keyword>
<keyword evidence="3" id="KW-1185">Reference proteome</keyword>
<reference evidence="2" key="1">
    <citation type="submission" date="2021-12" db="EMBL/GenBank/DDBJ databases">
        <authorList>
            <person name="Rodrigo-Torres L."/>
            <person name="Arahal R. D."/>
            <person name="Lucena T."/>
        </authorList>
    </citation>
    <scope>NUCLEOTIDE SEQUENCE</scope>
    <source>
        <strain evidence="2">CECT 8267</strain>
    </source>
</reference>
<dbReference type="EMBL" id="CAKLPX010000003">
    <property type="protein sequence ID" value="CAH0992499.1"/>
    <property type="molecule type" value="Genomic_DNA"/>
</dbReference>
<dbReference type="Proteomes" id="UP000838100">
    <property type="component" value="Unassembled WGS sequence"/>
</dbReference>
<evidence type="ECO:0000313" key="3">
    <source>
        <dbReference type="Proteomes" id="UP000838100"/>
    </source>
</evidence>
<feature type="signal peptide" evidence="1">
    <location>
        <begin position="1"/>
        <end position="25"/>
    </location>
</feature>
<feature type="chain" id="PRO_5047158682" evidence="1">
    <location>
        <begin position="26"/>
        <end position="208"/>
    </location>
</feature>
<evidence type="ECO:0000313" key="2">
    <source>
        <dbReference type="EMBL" id="CAH0992499.1"/>
    </source>
</evidence>
<comment type="caution">
    <text evidence="2">The sequence shown here is derived from an EMBL/GenBank/DDBJ whole genome shotgun (WGS) entry which is preliminary data.</text>
</comment>
<organism evidence="2 3">
    <name type="scientific">Sinobacterium norvegicum</name>
    <dbReference type="NCBI Taxonomy" id="1641715"/>
    <lineage>
        <taxon>Bacteria</taxon>
        <taxon>Pseudomonadati</taxon>
        <taxon>Pseudomonadota</taxon>
        <taxon>Gammaproteobacteria</taxon>
        <taxon>Cellvibrionales</taxon>
        <taxon>Spongiibacteraceae</taxon>
        <taxon>Sinobacterium</taxon>
    </lineage>
</organism>
<name>A0ABM9AIC1_9GAMM</name>
<evidence type="ECO:0000256" key="1">
    <source>
        <dbReference type="SAM" id="SignalP"/>
    </source>
</evidence>
<dbReference type="PROSITE" id="PS51257">
    <property type="entry name" value="PROKAR_LIPOPROTEIN"/>
    <property type="match status" value="1"/>
</dbReference>
<sequence length="208" mass="23993">MNKVTTLSGSTLVLLITLIAGCSLSAPPQSLPADRLAGANSQRYIYPRLSYPEQWGGYELRDIKEYDDPRLGLVLRYVEKDNDQSYFDLFLYPIPQEWFGYSSNELVRAHYDHVRADIYEAYDTGYYQQLSVVSEKVYRQSNLPSAMVQGVFKLQSSNLMNYSVLYLTIRQGYFYKLRGTYPQNPFYTGGDHLQQMAKQIVSQVDIEL</sequence>
<dbReference type="RefSeq" id="WP_237445183.1">
    <property type="nucleotide sequence ID" value="NZ_CAKLPX010000003.1"/>
</dbReference>
<accession>A0ABM9AIC1</accession>
<gene>
    <name evidence="2" type="ORF">SIN8267_02625</name>
</gene>